<dbReference type="InterPro" id="IPR036625">
    <property type="entry name" value="E3-bd_dom_sf"/>
</dbReference>
<organism evidence="4 5">
    <name type="scientific">Trebonia kvetii</name>
    <dbReference type="NCBI Taxonomy" id="2480626"/>
    <lineage>
        <taxon>Bacteria</taxon>
        <taxon>Bacillati</taxon>
        <taxon>Actinomycetota</taxon>
        <taxon>Actinomycetes</taxon>
        <taxon>Streptosporangiales</taxon>
        <taxon>Treboniaceae</taxon>
        <taxon>Trebonia</taxon>
    </lineage>
</organism>
<keyword evidence="5" id="KW-1185">Reference proteome</keyword>
<evidence type="ECO:0000313" key="5">
    <source>
        <dbReference type="Proteomes" id="UP000460272"/>
    </source>
</evidence>
<comment type="caution">
    <text evidence="4">The sequence shown here is derived from an EMBL/GenBank/DDBJ whole genome shotgun (WGS) entry which is preliminary data.</text>
</comment>
<evidence type="ECO:0000259" key="3">
    <source>
        <dbReference type="Pfam" id="PF23359"/>
    </source>
</evidence>
<dbReference type="InterPro" id="IPR042261">
    <property type="entry name" value="Lsr2-like_dimerization"/>
</dbReference>
<dbReference type="GO" id="GO:0016746">
    <property type="term" value="F:acyltransferase activity"/>
    <property type="evidence" value="ECO:0007669"/>
    <property type="project" value="InterPro"/>
</dbReference>
<dbReference type="Gene3D" id="3.30.60.230">
    <property type="entry name" value="Lsr2, dimerization domain"/>
    <property type="match status" value="1"/>
</dbReference>
<protein>
    <submittedName>
        <fullName evidence="4">Lsr2 family protein</fullName>
    </submittedName>
</protein>
<evidence type="ECO:0000259" key="2">
    <source>
        <dbReference type="Pfam" id="PF11774"/>
    </source>
</evidence>
<dbReference type="InterPro" id="IPR055370">
    <property type="entry name" value="Lsr2_DNA-bd"/>
</dbReference>
<dbReference type="Pfam" id="PF23359">
    <property type="entry name" value="Lsr2_DNA-bd"/>
    <property type="match status" value="1"/>
</dbReference>
<evidence type="ECO:0000313" key="4">
    <source>
        <dbReference type="EMBL" id="TVZ06637.1"/>
    </source>
</evidence>
<keyword evidence="1" id="KW-0238">DNA-binding</keyword>
<dbReference type="Proteomes" id="UP000460272">
    <property type="component" value="Unassembled WGS sequence"/>
</dbReference>
<dbReference type="Gene3D" id="4.10.320.10">
    <property type="entry name" value="E3-binding domain"/>
    <property type="match status" value="1"/>
</dbReference>
<dbReference type="AlphaFoldDB" id="A0A6P2C6M8"/>
<feature type="domain" description="Lsr2 dimerization" evidence="2">
    <location>
        <begin position="1"/>
        <end position="58"/>
    </location>
</feature>
<dbReference type="OrthoDB" id="4113332at2"/>
<gene>
    <name evidence="4" type="ORF">EAS64_04445</name>
</gene>
<name>A0A6P2C6M8_9ACTN</name>
<feature type="domain" description="Lsr2 DNA-binding" evidence="3">
    <location>
        <begin position="76"/>
        <end position="108"/>
    </location>
</feature>
<sequence>MAQKIQTLFIDDIDGGEAEGTVRFGLDGTEFEIDLNARHSSELRKALEMYIVHARKVGSVARRGRGNRRGGAGSIDTARAREWARENGYDIKERGRIPADIVAKYEAARGA</sequence>
<dbReference type="InterPro" id="IPR024412">
    <property type="entry name" value="Lsr2_dim_dom"/>
</dbReference>
<dbReference type="GO" id="GO:0003677">
    <property type="term" value="F:DNA binding"/>
    <property type="evidence" value="ECO:0007669"/>
    <property type="project" value="UniProtKB-KW"/>
</dbReference>
<evidence type="ECO:0000256" key="1">
    <source>
        <dbReference type="ARBA" id="ARBA00023125"/>
    </source>
</evidence>
<dbReference type="RefSeq" id="WP_145851390.1">
    <property type="nucleotide sequence ID" value="NZ_RPFW01000001.1"/>
</dbReference>
<reference evidence="4 5" key="1">
    <citation type="submission" date="2018-11" db="EMBL/GenBank/DDBJ databases">
        <title>Trebonia kvetii gen.nov., sp.nov., a novel acidophilic actinobacterium, and proposal of the new actinobacterial family Treboniaceae fam. nov.</title>
        <authorList>
            <person name="Rapoport D."/>
            <person name="Sagova-Mareckova M."/>
            <person name="Sedlacek I."/>
            <person name="Provaznik J."/>
            <person name="Kralova S."/>
            <person name="Pavlinic D."/>
            <person name="Benes V."/>
            <person name="Kopecky J."/>
        </authorList>
    </citation>
    <scope>NUCLEOTIDE SEQUENCE [LARGE SCALE GENOMIC DNA]</scope>
    <source>
        <strain evidence="4 5">15Tr583</strain>
    </source>
</reference>
<dbReference type="Pfam" id="PF11774">
    <property type="entry name" value="Lsr2"/>
    <property type="match status" value="1"/>
</dbReference>
<proteinExistence type="predicted"/>
<dbReference type="EMBL" id="RPFW01000001">
    <property type="protein sequence ID" value="TVZ06637.1"/>
    <property type="molecule type" value="Genomic_DNA"/>
</dbReference>
<accession>A0A6P2C6M8</accession>